<protein>
    <submittedName>
        <fullName evidence="3">Uncharacterized protein</fullName>
    </submittedName>
</protein>
<reference evidence="3 4" key="1">
    <citation type="journal article" date="2023" name="Arcadia Sci">
        <title>De novo assembly of a long-read Amblyomma americanum tick genome.</title>
        <authorList>
            <person name="Chou S."/>
            <person name="Poskanzer K.E."/>
            <person name="Rollins M."/>
            <person name="Thuy-Boun P.S."/>
        </authorList>
    </citation>
    <scope>NUCLEOTIDE SEQUENCE [LARGE SCALE GENOMIC DNA]</scope>
    <source>
        <strain evidence="3">F_SG_1</strain>
        <tissue evidence="3">Salivary glands</tissue>
    </source>
</reference>
<keyword evidence="2" id="KW-0472">Membrane</keyword>
<evidence type="ECO:0000313" key="3">
    <source>
        <dbReference type="EMBL" id="KAK8778576.1"/>
    </source>
</evidence>
<proteinExistence type="predicted"/>
<dbReference type="Proteomes" id="UP001321473">
    <property type="component" value="Unassembled WGS sequence"/>
</dbReference>
<keyword evidence="2" id="KW-1133">Transmembrane helix</keyword>
<sequence>MALNRLTTTITTTPPPSPPPPPPPRQLRQQTRERQLCKLPRPGTKGTAQSQPQDCGAAVEDLGRYGGRIPQRQRHHEVRCLNVLVYYGIVVSTFLLYSVGFIAYKLDENPDEVTEDEQWRRYIIVPSLPMFTGFSKRASSPPEAASGNYSLQAQDASQADTGDPFVHLLQAVASHEKARRRSSRQHAPAARAAAGANTTVAVPFLTFPGLSHW</sequence>
<accession>A0AAQ4EUU9</accession>
<comment type="caution">
    <text evidence="3">The sequence shown here is derived from an EMBL/GenBank/DDBJ whole genome shotgun (WGS) entry which is preliminary data.</text>
</comment>
<dbReference type="AlphaFoldDB" id="A0AAQ4EUU9"/>
<feature type="region of interest" description="Disordered" evidence="1">
    <location>
        <begin position="1"/>
        <end position="34"/>
    </location>
</feature>
<keyword evidence="4" id="KW-1185">Reference proteome</keyword>
<evidence type="ECO:0000256" key="1">
    <source>
        <dbReference type="SAM" id="MobiDB-lite"/>
    </source>
</evidence>
<name>A0AAQ4EUU9_AMBAM</name>
<evidence type="ECO:0000313" key="4">
    <source>
        <dbReference type="Proteomes" id="UP001321473"/>
    </source>
</evidence>
<gene>
    <name evidence="3" type="ORF">V5799_020082</name>
</gene>
<feature type="compositionally biased region" description="Pro residues" evidence="1">
    <location>
        <begin position="13"/>
        <end position="25"/>
    </location>
</feature>
<evidence type="ECO:0000256" key="2">
    <source>
        <dbReference type="SAM" id="Phobius"/>
    </source>
</evidence>
<feature type="transmembrane region" description="Helical" evidence="2">
    <location>
        <begin position="84"/>
        <end position="104"/>
    </location>
</feature>
<dbReference type="EMBL" id="JARKHS020010602">
    <property type="protein sequence ID" value="KAK8778576.1"/>
    <property type="molecule type" value="Genomic_DNA"/>
</dbReference>
<keyword evidence="2" id="KW-0812">Transmembrane</keyword>
<organism evidence="3 4">
    <name type="scientific">Amblyomma americanum</name>
    <name type="common">Lone star tick</name>
    <dbReference type="NCBI Taxonomy" id="6943"/>
    <lineage>
        <taxon>Eukaryota</taxon>
        <taxon>Metazoa</taxon>
        <taxon>Ecdysozoa</taxon>
        <taxon>Arthropoda</taxon>
        <taxon>Chelicerata</taxon>
        <taxon>Arachnida</taxon>
        <taxon>Acari</taxon>
        <taxon>Parasitiformes</taxon>
        <taxon>Ixodida</taxon>
        <taxon>Ixodoidea</taxon>
        <taxon>Ixodidae</taxon>
        <taxon>Amblyomminae</taxon>
        <taxon>Amblyomma</taxon>
    </lineage>
</organism>